<keyword evidence="6" id="KW-1185">Reference proteome</keyword>
<dbReference type="Pfam" id="PF01480">
    <property type="entry name" value="PWI"/>
    <property type="match status" value="1"/>
</dbReference>
<dbReference type="AlphaFoldDB" id="A0AAV5GUI7"/>
<dbReference type="Gene3D" id="1.20.1390.10">
    <property type="entry name" value="PWI domain"/>
    <property type="match status" value="1"/>
</dbReference>
<evidence type="ECO:0000313" key="5">
    <source>
        <dbReference type="EMBL" id="GJN93888.1"/>
    </source>
</evidence>
<evidence type="ECO:0000256" key="1">
    <source>
        <dbReference type="ARBA" id="ARBA00022884"/>
    </source>
</evidence>
<proteinExistence type="predicted"/>
<dbReference type="Proteomes" id="UP001342314">
    <property type="component" value="Unassembled WGS sequence"/>
</dbReference>
<gene>
    <name evidence="5" type="ORF">Rhopal_006947-T1</name>
</gene>
<protein>
    <recommendedName>
        <fullName evidence="4">RRM domain-containing protein</fullName>
    </recommendedName>
</protein>
<reference evidence="5 6" key="1">
    <citation type="submission" date="2021-12" db="EMBL/GenBank/DDBJ databases">
        <title>High titer production of polyol ester of fatty acids by Rhodotorula paludigena BS15 towards product separation-free biomass refinery.</title>
        <authorList>
            <person name="Mano J."/>
            <person name="Ono H."/>
            <person name="Tanaka T."/>
            <person name="Naito K."/>
            <person name="Sushida H."/>
            <person name="Ike M."/>
            <person name="Tokuyasu K."/>
            <person name="Kitaoka M."/>
        </authorList>
    </citation>
    <scope>NUCLEOTIDE SEQUENCE [LARGE SCALE GENOMIC DNA]</scope>
    <source>
        <strain evidence="5 6">BS15</strain>
    </source>
</reference>
<name>A0AAV5GUI7_9BASI</name>
<dbReference type="InterPro" id="IPR045137">
    <property type="entry name" value="RBM26/27"/>
</dbReference>
<organism evidence="5 6">
    <name type="scientific">Rhodotorula paludigena</name>
    <dbReference type="NCBI Taxonomy" id="86838"/>
    <lineage>
        <taxon>Eukaryota</taxon>
        <taxon>Fungi</taxon>
        <taxon>Dikarya</taxon>
        <taxon>Basidiomycota</taxon>
        <taxon>Pucciniomycotina</taxon>
        <taxon>Microbotryomycetes</taxon>
        <taxon>Sporidiobolales</taxon>
        <taxon>Sporidiobolaceae</taxon>
        <taxon>Rhodotorula</taxon>
    </lineage>
</organism>
<dbReference type="Pfam" id="PF00076">
    <property type="entry name" value="RRM_1"/>
    <property type="match status" value="1"/>
</dbReference>
<comment type="caution">
    <text evidence="5">The sequence shown here is derived from an EMBL/GenBank/DDBJ whole genome shotgun (WGS) entry which is preliminary data.</text>
</comment>
<dbReference type="SUPFAM" id="SSF54928">
    <property type="entry name" value="RNA-binding domain, RBD"/>
    <property type="match status" value="1"/>
</dbReference>
<dbReference type="InterPro" id="IPR035979">
    <property type="entry name" value="RBD_domain_sf"/>
</dbReference>
<feature type="compositionally biased region" description="Low complexity" evidence="3">
    <location>
        <begin position="281"/>
        <end position="292"/>
    </location>
</feature>
<dbReference type="InterPro" id="IPR002483">
    <property type="entry name" value="PWI_dom"/>
</dbReference>
<evidence type="ECO:0000259" key="4">
    <source>
        <dbReference type="PROSITE" id="PS50102"/>
    </source>
</evidence>
<evidence type="ECO:0000256" key="3">
    <source>
        <dbReference type="SAM" id="MobiDB-lite"/>
    </source>
</evidence>
<dbReference type="Gene3D" id="3.30.70.330">
    <property type="match status" value="1"/>
</dbReference>
<feature type="region of interest" description="Disordered" evidence="3">
    <location>
        <begin position="268"/>
        <end position="322"/>
    </location>
</feature>
<dbReference type="InterPro" id="IPR012677">
    <property type="entry name" value="Nucleotide-bd_a/b_plait_sf"/>
</dbReference>
<dbReference type="PANTHER" id="PTHR14398:SF0">
    <property type="entry name" value="ZINC FINGER PROTEIN SWM"/>
    <property type="match status" value="1"/>
</dbReference>
<dbReference type="SMART" id="SM00360">
    <property type="entry name" value="RRM"/>
    <property type="match status" value="1"/>
</dbReference>
<dbReference type="InterPro" id="IPR000504">
    <property type="entry name" value="RRM_dom"/>
</dbReference>
<feature type="domain" description="RRM" evidence="4">
    <location>
        <begin position="197"/>
        <end position="269"/>
    </location>
</feature>
<dbReference type="EMBL" id="BQKY01000015">
    <property type="protein sequence ID" value="GJN93888.1"/>
    <property type="molecule type" value="Genomic_DNA"/>
</dbReference>
<sequence length="362" mass="39660">MLLEHDPAALKPWLTRSLEPISDAEPAVLADYVLALLKHDVRDVEELRQFCVQQLDDFLDKHTPRFVESLIAVVSEPSPPVALSTATAAVRPAAQSDGPAKRQRSSEPALAPAKQMRLPLQPTRGERDQSGDVVMNRAAPGPLSSGLCRDYHRKHSSPLKRRIACLGIEAVPLYQLSVPRPPPSRTHSSRPARGASRVISVENIPVPSLTDAAVRHFFAPFGQICDLYLDLERRAATVTFATPAQADRAVSSPQAVFGNRFVRVYRANDRGVQGSQDTDRTSPSSTDTSPFPAQAMSSPSTRAPHQAKSRSPDAGNFLRDNAAQQRHLLDEFEGADKERRRAILADLRRLAAEAESARASRQ</sequence>
<dbReference type="PROSITE" id="PS50102">
    <property type="entry name" value="RRM"/>
    <property type="match status" value="1"/>
</dbReference>
<dbReference type="GO" id="GO:0003723">
    <property type="term" value="F:RNA binding"/>
    <property type="evidence" value="ECO:0007669"/>
    <property type="project" value="UniProtKB-UniRule"/>
</dbReference>
<feature type="region of interest" description="Disordered" evidence="3">
    <location>
        <begin position="89"/>
        <end position="115"/>
    </location>
</feature>
<evidence type="ECO:0000313" key="6">
    <source>
        <dbReference type="Proteomes" id="UP001342314"/>
    </source>
</evidence>
<evidence type="ECO:0000256" key="2">
    <source>
        <dbReference type="PROSITE-ProRule" id="PRU00176"/>
    </source>
</evidence>
<dbReference type="GO" id="GO:0005634">
    <property type="term" value="C:nucleus"/>
    <property type="evidence" value="ECO:0007669"/>
    <property type="project" value="TreeGrafter"/>
</dbReference>
<accession>A0AAV5GUI7</accession>
<dbReference type="PANTHER" id="PTHR14398">
    <property type="entry name" value="RNA RECOGNITION RRM/RNP DOMAIN"/>
    <property type="match status" value="1"/>
</dbReference>
<keyword evidence="1 2" id="KW-0694">RNA-binding</keyword>